<keyword evidence="3" id="KW-1185">Reference proteome</keyword>
<comment type="caution">
    <text evidence="2">The sequence shown here is derived from an EMBL/GenBank/DDBJ whole genome shotgun (WGS) entry which is preliminary data.</text>
</comment>
<evidence type="ECO:0000256" key="1">
    <source>
        <dbReference type="SAM" id="MobiDB-lite"/>
    </source>
</evidence>
<accession>A0ABT3DZJ6</accession>
<name>A0ABT3DZJ6_9XANT</name>
<protein>
    <submittedName>
        <fullName evidence="2">Uncharacterized protein</fullName>
    </submittedName>
</protein>
<evidence type="ECO:0000313" key="3">
    <source>
        <dbReference type="Proteomes" id="UP001320843"/>
    </source>
</evidence>
<sequence length="213" mass="23056">MPWPTCGCDAWMALKRARPAVSGCFTAAWERLPASWKSFATAFPFVRVAEAAPTGMRWASLWEGLQSRRRKVSVGFRLRLSRLHDRQLPTKRLTSALQVAAAAPAAADARATEPGELPGRESCISPCRRERLAGRKPPSATARCGSSPRRRAQSSGGWQESRTIRCGRTLATASDGVPSGWISIAAAVRPVSRVCRRTEVSDGHSREASGLSS</sequence>
<evidence type="ECO:0000313" key="2">
    <source>
        <dbReference type="EMBL" id="MCW0400936.1"/>
    </source>
</evidence>
<dbReference type="EMBL" id="JANFWR010000030">
    <property type="protein sequence ID" value="MCW0400936.1"/>
    <property type="molecule type" value="Genomic_DNA"/>
</dbReference>
<feature type="region of interest" description="Disordered" evidence="1">
    <location>
        <begin position="128"/>
        <end position="161"/>
    </location>
</feature>
<reference evidence="2 3" key="1">
    <citation type="submission" date="2022-06" db="EMBL/GenBank/DDBJ databases">
        <title>Dynamics of rice microbiomes reveals core vertical transmitted seed endophytes.</title>
        <authorList>
            <person name="Liao K."/>
            <person name="Zhang X."/>
        </authorList>
    </citation>
    <scope>NUCLEOTIDE SEQUENCE [LARGE SCALE GENOMIC DNA]</scope>
    <source>
        <strain evidence="2 3">YT10-10-1</strain>
    </source>
</reference>
<proteinExistence type="predicted"/>
<dbReference type="Proteomes" id="UP001320843">
    <property type="component" value="Unassembled WGS sequence"/>
</dbReference>
<gene>
    <name evidence="2" type="ORF">NB700_003492</name>
</gene>
<organism evidence="2 3">
    <name type="scientific">Xanthomonas sacchari</name>
    <dbReference type="NCBI Taxonomy" id="56458"/>
    <lineage>
        <taxon>Bacteria</taxon>
        <taxon>Pseudomonadati</taxon>
        <taxon>Pseudomonadota</taxon>
        <taxon>Gammaproteobacteria</taxon>
        <taxon>Lysobacterales</taxon>
        <taxon>Lysobacteraceae</taxon>
        <taxon>Xanthomonas</taxon>
    </lineage>
</organism>